<dbReference type="InterPro" id="IPR032675">
    <property type="entry name" value="LRR_dom_sf"/>
</dbReference>
<dbReference type="OMA" id="RGNTINS"/>
<keyword evidence="1 3" id="KW-0732">Signal</keyword>
<dbReference type="GO" id="GO:0031012">
    <property type="term" value="C:extracellular matrix"/>
    <property type="evidence" value="ECO:0007669"/>
    <property type="project" value="TreeGrafter"/>
</dbReference>
<dbReference type="GO" id="GO:0005615">
    <property type="term" value="C:extracellular space"/>
    <property type="evidence" value="ECO:0007669"/>
    <property type="project" value="TreeGrafter"/>
</dbReference>
<keyword evidence="2" id="KW-1133">Transmembrane helix</keyword>
<feature type="signal peptide" evidence="3">
    <location>
        <begin position="1"/>
        <end position="22"/>
    </location>
</feature>
<reference evidence="4" key="1">
    <citation type="submission" date="2022-08" db="UniProtKB">
        <authorList>
            <consortium name="EnsemblMetazoa"/>
        </authorList>
    </citation>
    <scope>IDENTIFICATION</scope>
    <source>
        <strain evidence="4">05x7-T-G4-1.051#20</strain>
    </source>
</reference>
<dbReference type="InterPro" id="IPR026906">
    <property type="entry name" value="LRR_5"/>
</dbReference>
<feature type="chain" id="PRO_5036469179" evidence="3">
    <location>
        <begin position="23"/>
        <end position="336"/>
    </location>
</feature>
<proteinExistence type="predicted"/>
<dbReference type="Proteomes" id="UP000005408">
    <property type="component" value="Unassembled WGS sequence"/>
</dbReference>
<organism evidence="4 5">
    <name type="scientific">Magallana gigas</name>
    <name type="common">Pacific oyster</name>
    <name type="synonym">Crassostrea gigas</name>
    <dbReference type="NCBI Taxonomy" id="29159"/>
    <lineage>
        <taxon>Eukaryota</taxon>
        <taxon>Metazoa</taxon>
        <taxon>Spiralia</taxon>
        <taxon>Lophotrochozoa</taxon>
        <taxon>Mollusca</taxon>
        <taxon>Bivalvia</taxon>
        <taxon>Autobranchia</taxon>
        <taxon>Pteriomorphia</taxon>
        <taxon>Ostreida</taxon>
        <taxon>Ostreoidea</taxon>
        <taxon>Ostreidae</taxon>
        <taxon>Magallana</taxon>
    </lineage>
</organism>
<dbReference type="AlphaFoldDB" id="A0A8W8MJB5"/>
<keyword evidence="2" id="KW-0472">Membrane</keyword>
<evidence type="ECO:0000313" key="5">
    <source>
        <dbReference type="Proteomes" id="UP000005408"/>
    </source>
</evidence>
<feature type="transmembrane region" description="Helical" evidence="2">
    <location>
        <begin position="304"/>
        <end position="329"/>
    </location>
</feature>
<dbReference type="EnsemblMetazoa" id="G32584.11">
    <property type="protein sequence ID" value="G32584.11:cds"/>
    <property type="gene ID" value="G32584"/>
</dbReference>
<dbReference type="OrthoDB" id="6363818at2759"/>
<dbReference type="PANTHER" id="PTHR24373:SF370">
    <property type="entry name" value="FISH-LIPS, ISOFORM E"/>
    <property type="match status" value="1"/>
</dbReference>
<accession>A0A8W8MJB5</accession>
<name>A0A8W8MJB5_MAGGI</name>
<sequence length="336" mass="37897">MGNITVWMCVVLVVSFFQKTEGFLPSKCSGSDVITCVNQTYITPRGFPPSMTELHISSSTIDNLQKDLLRTLTQKCPNLRVFKIKSSVIKYIHSCSFSSVSNFDQIVFQDSRVQMIVRNAFSDLQSVQNIEFINVQIEEISMIAFHQIRDVGRLTMDNMTVNILRYASFAELEDVKQLQLTNSYINVFEQQPIVNQQSISAIEFRGNTINSTLCGLDSLFQSGLVFANNNLTCNSEMAAVLATSANNKCRRNVTEKCPPLKDTNVLKHSYDCQAVLPDEGIRPVSEEEVFDIDSKGNNHAMSSLYGGGHLVFTTHLSLAFSIVLFYYMYPIEWLRL</sequence>
<protein>
    <submittedName>
        <fullName evidence="4">Uncharacterized protein</fullName>
    </submittedName>
</protein>
<evidence type="ECO:0000256" key="1">
    <source>
        <dbReference type="ARBA" id="ARBA00022729"/>
    </source>
</evidence>
<dbReference type="Pfam" id="PF13306">
    <property type="entry name" value="LRR_5"/>
    <property type="match status" value="1"/>
</dbReference>
<evidence type="ECO:0000256" key="3">
    <source>
        <dbReference type="SAM" id="SignalP"/>
    </source>
</evidence>
<dbReference type="SUPFAM" id="SSF52058">
    <property type="entry name" value="L domain-like"/>
    <property type="match status" value="1"/>
</dbReference>
<keyword evidence="5" id="KW-1185">Reference proteome</keyword>
<dbReference type="InterPro" id="IPR050328">
    <property type="entry name" value="Dev_Immune_Receptor"/>
</dbReference>
<evidence type="ECO:0000313" key="4">
    <source>
        <dbReference type="EnsemblMetazoa" id="G32584.11:cds"/>
    </source>
</evidence>
<dbReference type="PANTHER" id="PTHR24373">
    <property type="entry name" value="SLIT RELATED LEUCINE-RICH REPEAT NEURONAL PROTEIN"/>
    <property type="match status" value="1"/>
</dbReference>
<dbReference type="Gene3D" id="3.80.10.10">
    <property type="entry name" value="Ribonuclease Inhibitor"/>
    <property type="match status" value="1"/>
</dbReference>
<keyword evidence="2" id="KW-0812">Transmembrane</keyword>
<evidence type="ECO:0000256" key="2">
    <source>
        <dbReference type="SAM" id="Phobius"/>
    </source>
</evidence>